<proteinExistence type="predicted"/>
<comment type="caution">
    <text evidence="3">The sequence shown here is derived from an EMBL/GenBank/DDBJ whole genome shotgun (WGS) entry which is preliminary data.</text>
</comment>
<accession>A0A4V3DLE5</accession>
<dbReference type="PANTHER" id="PTHR45737">
    <property type="entry name" value="VON WILLEBRAND FACTOR A DOMAIN-CONTAINING PROTEIN 5A"/>
    <property type="match status" value="1"/>
</dbReference>
<name>A0A4V3DLE5_9GAMM</name>
<keyword evidence="4" id="KW-1185">Reference proteome</keyword>
<dbReference type="SMART" id="SM00327">
    <property type="entry name" value="VWA"/>
    <property type="match status" value="1"/>
</dbReference>
<dbReference type="OrthoDB" id="9784383at2"/>
<dbReference type="Pfam" id="PF13768">
    <property type="entry name" value="VWA_3"/>
    <property type="match status" value="1"/>
</dbReference>
<dbReference type="SUPFAM" id="SSF53300">
    <property type="entry name" value="vWA-like"/>
    <property type="match status" value="1"/>
</dbReference>
<dbReference type="Proteomes" id="UP000295293">
    <property type="component" value="Unassembled WGS sequence"/>
</dbReference>
<evidence type="ECO:0000259" key="2">
    <source>
        <dbReference type="PROSITE" id="PS51468"/>
    </source>
</evidence>
<dbReference type="InterPro" id="IPR036465">
    <property type="entry name" value="vWFA_dom_sf"/>
</dbReference>
<dbReference type="InterPro" id="IPR013694">
    <property type="entry name" value="VIT"/>
</dbReference>
<dbReference type="Pfam" id="PF08487">
    <property type="entry name" value="VIT"/>
    <property type="match status" value="1"/>
</dbReference>
<dbReference type="PROSITE" id="PS51468">
    <property type="entry name" value="VIT"/>
    <property type="match status" value="1"/>
</dbReference>
<sequence>MHVNAWGRVVGGFWMLALLLVGLPPSLQASETPYFQVISADAGKVERLPLLQTQADVQIAGTIAAVQLRQRFENRGQVPIEAVYVFPASIHAAVTGLSLRIGEREVRGVIREKQKAAAEYTAAKESGRNTALLEQQSEGIFRMRLANILPGDRIDVVLSYSELLLPREGVYEFFLPTTFASEGGHYDVRAQGQRSSAEAEVTDYSFALRAALSGPLPFARIDSPSHRLAVQRSDAQHAHLQFADEEVKASTRDFVLRFSYAGNEVASGLLLYPGADENFFLLTLQPPATVVPDQVPPREYLFVVDVSGSMHGAPLDLAKVVMRELLAGLRAQDRFNVVLFAGGSTVLDERGSLPGTADNRQRAFGMIDRSEGGGSTDLQQALLKAYAVPRPAGMARSVVVVTDGGIMASDDVSRLIRANLGQASVFAFGVGASVDKGVIQRLARAGTGEAVMIENMDEGRAQAQAFRRYIEQPLLTQVEASFEGFDAYDVTPTPIPDLFAQRPVVLIGKYRGAAQGQIRLRGIGGRGPYAASIAVAGGNATAANAPLRALWARQALADRLDFAATSAAAEPAAAEEQKAFVTKIGLDYSLLTPFTAFVAVDTAVRTDQPAVGVNQPTPQRASAVASYGAGSGNALLLAAQAQPLLAQAVAGVAQPVRDVSGRRFAEQGGALVDLSYRSGQPLLRIRRDSAAYRRLLELRPDLRQWLELGERVLLNLGRYAVLIDARGFSDYPERSLRQALAPTP</sequence>
<evidence type="ECO:0000259" key="1">
    <source>
        <dbReference type="PROSITE" id="PS50234"/>
    </source>
</evidence>
<dbReference type="Gene3D" id="3.40.50.410">
    <property type="entry name" value="von Willebrand factor, type A domain"/>
    <property type="match status" value="1"/>
</dbReference>
<dbReference type="PROSITE" id="PS50234">
    <property type="entry name" value="VWFA"/>
    <property type="match status" value="1"/>
</dbReference>
<dbReference type="AlphaFoldDB" id="A0A4V3DLE5"/>
<feature type="domain" description="VIT" evidence="2">
    <location>
        <begin position="34"/>
        <end position="162"/>
    </location>
</feature>
<feature type="domain" description="VWFA" evidence="1">
    <location>
        <begin position="299"/>
        <end position="478"/>
    </location>
</feature>
<protein>
    <submittedName>
        <fullName evidence="3">Ca-activated chloride channel family protein</fullName>
    </submittedName>
</protein>
<dbReference type="SMART" id="SM00609">
    <property type="entry name" value="VIT"/>
    <property type="match status" value="1"/>
</dbReference>
<dbReference type="EMBL" id="SNZH01000018">
    <property type="protein sequence ID" value="TDR38879.1"/>
    <property type="molecule type" value="Genomic_DNA"/>
</dbReference>
<organism evidence="3 4">
    <name type="scientific">Tahibacter aquaticus</name>
    <dbReference type="NCBI Taxonomy" id="520092"/>
    <lineage>
        <taxon>Bacteria</taxon>
        <taxon>Pseudomonadati</taxon>
        <taxon>Pseudomonadota</taxon>
        <taxon>Gammaproteobacteria</taxon>
        <taxon>Lysobacterales</taxon>
        <taxon>Rhodanobacteraceae</taxon>
        <taxon>Tahibacter</taxon>
    </lineage>
</organism>
<dbReference type="InterPro" id="IPR002035">
    <property type="entry name" value="VWF_A"/>
</dbReference>
<reference evidence="3 4" key="1">
    <citation type="submission" date="2019-03" db="EMBL/GenBank/DDBJ databases">
        <title>Genomic Encyclopedia of Type Strains, Phase IV (KMG-IV): sequencing the most valuable type-strain genomes for metagenomic binning, comparative biology and taxonomic classification.</title>
        <authorList>
            <person name="Goeker M."/>
        </authorList>
    </citation>
    <scope>NUCLEOTIDE SEQUENCE [LARGE SCALE GENOMIC DNA]</scope>
    <source>
        <strain evidence="3 4">DSM 21667</strain>
    </source>
</reference>
<gene>
    <name evidence="3" type="ORF">DFR29_11822</name>
</gene>
<evidence type="ECO:0000313" key="4">
    <source>
        <dbReference type="Proteomes" id="UP000295293"/>
    </source>
</evidence>
<dbReference type="RefSeq" id="WP_133821101.1">
    <property type="nucleotide sequence ID" value="NZ_SNZH01000018.1"/>
</dbReference>
<dbReference type="PANTHER" id="PTHR45737:SF6">
    <property type="entry name" value="VON WILLEBRAND FACTOR A DOMAIN-CONTAINING PROTEIN 5A"/>
    <property type="match status" value="1"/>
</dbReference>
<evidence type="ECO:0000313" key="3">
    <source>
        <dbReference type="EMBL" id="TDR38879.1"/>
    </source>
</evidence>